<gene>
    <name evidence="23" type="ORF">G2W53_005830</name>
</gene>
<evidence type="ECO:0000256" key="13">
    <source>
        <dbReference type="ARBA" id="ARBA00023065"/>
    </source>
</evidence>
<comment type="similarity">
    <text evidence="4 18">Belongs to the metallophosphoesterase superfamily. Purple acid phosphatase family.</text>
</comment>
<keyword evidence="24" id="KW-1185">Reference proteome</keyword>
<keyword evidence="7 18" id="KW-0732">Signal</keyword>
<comment type="caution">
    <text evidence="23">The sequence shown here is derived from an EMBL/GenBank/DDBJ whole genome shotgun (WGS) entry which is preliminary data.</text>
</comment>
<dbReference type="GO" id="GO:0046872">
    <property type="term" value="F:metal ion binding"/>
    <property type="evidence" value="ECO:0007669"/>
    <property type="project" value="InterPro"/>
</dbReference>
<keyword evidence="8" id="KW-0862">Zinc</keyword>
<keyword evidence="15" id="KW-0407">Ion channel</keyword>
<evidence type="ECO:0000259" key="21">
    <source>
        <dbReference type="Pfam" id="PF14008"/>
    </source>
</evidence>
<dbReference type="GO" id="GO:0034220">
    <property type="term" value="P:monoatomic ion transmembrane transport"/>
    <property type="evidence" value="ECO:0007669"/>
    <property type="project" value="UniProtKB-KW"/>
</dbReference>
<evidence type="ECO:0000256" key="4">
    <source>
        <dbReference type="ARBA" id="ARBA00008723"/>
    </source>
</evidence>
<dbReference type="InterPro" id="IPR041792">
    <property type="entry name" value="MPP_PAP"/>
</dbReference>
<evidence type="ECO:0000256" key="15">
    <source>
        <dbReference type="ARBA" id="ARBA00023303"/>
    </source>
</evidence>
<keyword evidence="13" id="KW-0406">Ion transport</keyword>
<dbReference type="SUPFAM" id="SSF56300">
    <property type="entry name" value="Metallo-dependent phosphatases"/>
    <property type="match status" value="1"/>
</dbReference>
<dbReference type="Pfam" id="PF14008">
    <property type="entry name" value="Metallophos_C"/>
    <property type="match status" value="1"/>
</dbReference>
<keyword evidence="11" id="KW-0630">Potassium</keyword>
<evidence type="ECO:0000256" key="3">
    <source>
        <dbReference type="ARBA" id="ARBA00006515"/>
    </source>
</evidence>
<keyword evidence="6" id="KW-0633">Potassium transport</keyword>
<feature type="chain" id="PRO_5033099822" description="Purple acid phosphatase" evidence="18">
    <location>
        <begin position="24"/>
        <end position="935"/>
    </location>
</feature>
<feature type="domain" description="Purple acid phosphatase C-terminal" evidence="21">
    <location>
        <begin position="472"/>
        <end position="519"/>
    </location>
</feature>
<dbReference type="Proteomes" id="UP000634136">
    <property type="component" value="Unassembled WGS sequence"/>
</dbReference>
<dbReference type="FunFam" id="3.20.20.100:FF:000042">
    <property type="entry name" value="Probable voltage-gated potassium channel subunit beta"/>
    <property type="match status" value="1"/>
</dbReference>
<dbReference type="Gene3D" id="3.60.21.10">
    <property type="match status" value="1"/>
</dbReference>
<evidence type="ECO:0000256" key="14">
    <source>
        <dbReference type="ARBA" id="ARBA00023180"/>
    </source>
</evidence>
<dbReference type="InterPro" id="IPR025733">
    <property type="entry name" value="PAPs_C"/>
</dbReference>
<dbReference type="Gene3D" id="2.60.40.380">
    <property type="entry name" value="Purple acid phosphatase-like, N-terminal"/>
    <property type="match status" value="1"/>
</dbReference>
<dbReference type="EC" id="3.1.3.2" evidence="18"/>
<comment type="cofactor">
    <cofactor evidence="1">
        <name>Zn(2+)</name>
        <dbReference type="ChEBI" id="CHEBI:29105"/>
    </cofactor>
</comment>
<dbReference type="CDD" id="cd19143">
    <property type="entry name" value="AKR_AKR6C1_2"/>
    <property type="match status" value="1"/>
</dbReference>
<comment type="cofactor">
    <cofactor evidence="2">
        <name>Fe cation</name>
        <dbReference type="ChEBI" id="CHEBI:24875"/>
    </cofactor>
</comment>
<evidence type="ECO:0000256" key="5">
    <source>
        <dbReference type="ARBA" id="ARBA00022448"/>
    </source>
</evidence>
<dbReference type="InterPro" id="IPR029052">
    <property type="entry name" value="Metallo-depent_PP-like"/>
</dbReference>
<dbReference type="EMBL" id="JAAIUW010000003">
    <property type="protein sequence ID" value="KAF7837348.1"/>
    <property type="molecule type" value="Genomic_DNA"/>
</dbReference>
<evidence type="ECO:0000256" key="18">
    <source>
        <dbReference type="RuleBase" id="RU361203"/>
    </source>
</evidence>
<dbReference type="PRINTS" id="PR01577">
    <property type="entry name" value="KCNABCHANNEL"/>
</dbReference>
<dbReference type="GO" id="GO:0034702">
    <property type="term" value="C:monoatomic ion channel complex"/>
    <property type="evidence" value="ECO:0007669"/>
    <property type="project" value="UniProtKB-KW"/>
</dbReference>
<evidence type="ECO:0000259" key="20">
    <source>
        <dbReference type="Pfam" id="PF00248"/>
    </source>
</evidence>
<dbReference type="Pfam" id="PF00149">
    <property type="entry name" value="Metallophos"/>
    <property type="match status" value="1"/>
</dbReference>
<evidence type="ECO:0000256" key="12">
    <source>
        <dbReference type="ARBA" id="ARBA00023002"/>
    </source>
</evidence>
<dbReference type="Pfam" id="PF16656">
    <property type="entry name" value="Pur_ac_phosph_N"/>
    <property type="match status" value="1"/>
</dbReference>
<evidence type="ECO:0000256" key="11">
    <source>
        <dbReference type="ARBA" id="ARBA00022958"/>
    </source>
</evidence>
<evidence type="ECO:0000256" key="10">
    <source>
        <dbReference type="ARBA" id="ARBA00022882"/>
    </source>
</evidence>
<accession>A0A834X341</accession>
<dbReference type="InterPro" id="IPR008963">
    <property type="entry name" value="Purple_acid_Pase-like_N"/>
</dbReference>
<dbReference type="GO" id="GO:0003993">
    <property type="term" value="F:acid phosphatase activity"/>
    <property type="evidence" value="ECO:0007669"/>
    <property type="project" value="UniProtKB-EC"/>
</dbReference>
<dbReference type="InterPro" id="IPR004843">
    <property type="entry name" value="Calcineurin-like_PHP"/>
</dbReference>
<feature type="signal peptide" evidence="18">
    <location>
        <begin position="1"/>
        <end position="23"/>
    </location>
</feature>
<dbReference type="GO" id="GO:0016491">
    <property type="term" value="F:oxidoreductase activity"/>
    <property type="evidence" value="ECO:0007669"/>
    <property type="project" value="UniProtKB-KW"/>
</dbReference>
<evidence type="ECO:0000256" key="1">
    <source>
        <dbReference type="ARBA" id="ARBA00001947"/>
    </source>
</evidence>
<dbReference type="InterPro" id="IPR036812">
    <property type="entry name" value="NAD(P)_OxRdtase_dom_sf"/>
</dbReference>
<evidence type="ECO:0000256" key="8">
    <source>
        <dbReference type="ARBA" id="ARBA00022833"/>
    </source>
</evidence>
<dbReference type="CDD" id="cd00839">
    <property type="entry name" value="MPP_PAPs"/>
    <property type="match status" value="1"/>
</dbReference>
<keyword evidence="5" id="KW-0813">Transport</keyword>
<evidence type="ECO:0000313" key="24">
    <source>
        <dbReference type="Proteomes" id="UP000634136"/>
    </source>
</evidence>
<reference evidence="23" key="1">
    <citation type="submission" date="2020-09" db="EMBL/GenBank/DDBJ databases">
        <title>Genome-Enabled Discovery of Anthraquinone Biosynthesis in Senna tora.</title>
        <authorList>
            <person name="Kang S.-H."/>
            <person name="Pandey R.P."/>
            <person name="Lee C.-M."/>
            <person name="Sim J.-S."/>
            <person name="Jeong J.-T."/>
            <person name="Choi B.-S."/>
            <person name="Jung M."/>
            <person name="Ginzburg D."/>
            <person name="Zhao K."/>
            <person name="Won S.Y."/>
            <person name="Oh T.-J."/>
            <person name="Yu Y."/>
            <person name="Kim N.-H."/>
            <person name="Lee O.R."/>
            <person name="Lee T.-H."/>
            <person name="Bashyal P."/>
            <person name="Kim T.-S."/>
            <person name="Lee W.-H."/>
            <person name="Kawkins C."/>
            <person name="Kim C.-K."/>
            <person name="Kim J.S."/>
            <person name="Ahn B.O."/>
            <person name="Rhee S.Y."/>
            <person name="Sohng J.K."/>
        </authorList>
    </citation>
    <scope>NUCLEOTIDE SEQUENCE</scope>
    <source>
        <tissue evidence="23">Leaf</tissue>
    </source>
</reference>
<dbReference type="Gene3D" id="3.20.20.100">
    <property type="entry name" value="NADP-dependent oxidoreductase domain"/>
    <property type="match status" value="1"/>
</dbReference>
<proteinExistence type="inferred from homology"/>
<evidence type="ECO:0000313" key="23">
    <source>
        <dbReference type="EMBL" id="KAF7837348.1"/>
    </source>
</evidence>
<dbReference type="PANTHER" id="PTHR43150:SF2">
    <property type="entry name" value="HYPERKINETIC, ISOFORM M"/>
    <property type="match status" value="1"/>
</dbReference>
<comment type="subunit">
    <text evidence="17">Forms heteromultimeric complexes with potassium channel alpha subunits.</text>
</comment>
<comment type="similarity">
    <text evidence="3">Belongs to the shaker potassium channel beta subunit family.</text>
</comment>
<organism evidence="23 24">
    <name type="scientific">Senna tora</name>
    <dbReference type="NCBI Taxonomy" id="362788"/>
    <lineage>
        <taxon>Eukaryota</taxon>
        <taxon>Viridiplantae</taxon>
        <taxon>Streptophyta</taxon>
        <taxon>Embryophyta</taxon>
        <taxon>Tracheophyta</taxon>
        <taxon>Spermatophyta</taxon>
        <taxon>Magnoliopsida</taxon>
        <taxon>eudicotyledons</taxon>
        <taxon>Gunneridae</taxon>
        <taxon>Pentapetalae</taxon>
        <taxon>rosids</taxon>
        <taxon>fabids</taxon>
        <taxon>Fabales</taxon>
        <taxon>Fabaceae</taxon>
        <taxon>Caesalpinioideae</taxon>
        <taxon>Cassia clade</taxon>
        <taxon>Senna</taxon>
    </lineage>
</organism>
<dbReference type="GO" id="GO:0006813">
    <property type="term" value="P:potassium ion transport"/>
    <property type="evidence" value="ECO:0007669"/>
    <property type="project" value="UniProtKB-KW"/>
</dbReference>
<protein>
    <recommendedName>
        <fullName evidence="18">Purple acid phosphatase</fullName>
        <ecNumber evidence="18">3.1.3.2</ecNumber>
    </recommendedName>
</protein>
<comment type="catalytic activity">
    <reaction evidence="18">
        <text>a phosphate monoester + H2O = an alcohol + phosphate</text>
        <dbReference type="Rhea" id="RHEA:15017"/>
        <dbReference type="ChEBI" id="CHEBI:15377"/>
        <dbReference type="ChEBI" id="CHEBI:30879"/>
        <dbReference type="ChEBI" id="CHEBI:43474"/>
        <dbReference type="ChEBI" id="CHEBI:67140"/>
        <dbReference type="EC" id="3.1.3.2"/>
    </reaction>
</comment>
<keyword evidence="12" id="KW-0560">Oxidoreductase</keyword>
<evidence type="ECO:0000256" key="9">
    <source>
        <dbReference type="ARBA" id="ARBA00022857"/>
    </source>
</evidence>
<evidence type="ECO:0000256" key="6">
    <source>
        <dbReference type="ARBA" id="ARBA00022538"/>
    </source>
</evidence>
<name>A0A834X341_9FABA</name>
<dbReference type="InterPro" id="IPR005399">
    <property type="entry name" value="K_chnl_volt-dep_bsu_KCNAB-rel"/>
</dbReference>
<feature type="domain" description="NADP-dependent oxidoreductase" evidence="20">
    <location>
        <begin position="623"/>
        <end position="923"/>
    </location>
</feature>
<comment type="function">
    <text evidence="16">Probable accessory potassium channel protein which modulates the activity of the pore-forming alpha subunit.</text>
</comment>
<dbReference type="AlphaFoldDB" id="A0A834X341"/>
<sequence>MRIYALWISLLILLAIAKIGVTGDRIPTTLDGPFKPVTRRFDPSLRRGSDDLPMTHPRLKKNVTSNFPEQIALAISSPTAMWVSWVTGDAQIGLNVTPVDPSSVGSEVWYGKESGKYTSVKKGTSIVYSQLYPFEGLWNYTSGIIHHVKLDGLEPGTKYYYKCGDSSIQAMSEEHFFETFPIPAPNSYPRRIAVIGDLGLTSNSTTTIDHLIDNDPSMILMVGDLTYANQYLTTGGKGASCFSCAFPDAPIRESYQPRWDGWGRFMEPLTSTIPMMVIEGNHEIEPQVDGITFESYLSRFAVPSEESGSKSNFYYSFDASGVHFIMLGAYIDYNTTGAQYAWLKQDLKSIDRSVTPWLVAAWHPPWYNSYASHYQEFECMRLEMEALLYQYSVDIVFTGHVHAYERMNRVYNYTLDSCGPVYITVGDGGNIEKVDVDHADDPGKCPSAGDNIPEFGGVCHLNFSFGPAKGNFCWSEQPEWSAFRESSFGHGIIEVLNSTYALWTWHRNQDIYKEDAVGDQIFIVRQPENYSNLFHPLSLLLPDASLMIAVSCHSSFVLSLFFTFLAGRELGSPKLISLSLPPNSGYAWIEKNGNERNESKGGPDSIAMQYKNLGRSGLKVSQLSYGAWVSFGNQLDVKEAKSLLQCCRDHGVNFFDNAEVYANGRAEEIMGQAIRELGWKRSDIVVSTKIFWGGQGPNDKGLSRKHIVEGTKASLKRLDMEYVDVIYCHRPDSSTPIEETVRAMNYVIDKGWAFYWGTSEWSAQQITEAWGIAERLDLVGPIVEQPEYNMLSRHKVESEYLPLYSNYGLGLTTWSPLASGVLTGKYKKGSIPPDSRFALENYKNLANRSLVDDVLRKVDGLKPIADELGVPLSQLAIAWCATNPNVSSVITGATKESQIQENMKAIDVIPLLTPAVMEKIEAVVQSKPKRPDSYR</sequence>
<keyword evidence="14" id="KW-0325">Glycoprotein</keyword>
<keyword evidence="18" id="KW-0378">Hydrolase</keyword>
<dbReference type="SUPFAM" id="SSF49363">
    <property type="entry name" value="Purple acid phosphatase, N-terminal domain"/>
    <property type="match status" value="1"/>
</dbReference>
<dbReference type="PANTHER" id="PTHR43150">
    <property type="entry name" value="HYPERKINETIC, ISOFORM M"/>
    <property type="match status" value="1"/>
</dbReference>
<dbReference type="InterPro" id="IPR023210">
    <property type="entry name" value="NADP_OxRdtase_dom"/>
</dbReference>
<evidence type="ECO:0000256" key="7">
    <source>
        <dbReference type="ARBA" id="ARBA00022729"/>
    </source>
</evidence>
<keyword evidence="9" id="KW-0521">NADP</keyword>
<dbReference type="Pfam" id="PF00248">
    <property type="entry name" value="Aldo_ket_red"/>
    <property type="match status" value="1"/>
</dbReference>
<feature type="domain" description="Calcineurin-like phosphoesterase" evidence="19">
    <location>
        <begin position="191"/>
        <end position="404"/>
    </location>
</feature>
<evidence type="ECO:0000256" key="16">
    <source>
        <dbReference type="ARBA" id="ARBA00053235"/>
    </source>
</evidence>
<keyword evidence="10" id="KW-0851">Voltage-gated channel</keyword>
<evidence type="ECO:0000256" key="2">
    <source>
        <dbReference type="ARBA" id="ARBA00001962"/>
    </source>
</evidence>
<evidence type="ECO:0000259" key="22">
    <source>
        <dbReference type="Pfam" id="PF16656"/>
    </source>
</evidence>
<dbReference type="SUPFAM" id="SSF51430">
    <property type="entry name" value="NAD(P)-linked oxidoreductase"/>
    <property type="match status" value="1"/>
</dbReference>
<feature type="domain" description="Purple acid phosphatase N-terminal" evidence="22">
    <location>
        <begin position="68"/>
        <end position="179"/>
    </location>
</feature>
<dbReference type="InterPro" id="IPR015914">
    <property type="entry name" value="PAPs_N"/>
</dbReference>
<evidence type="ECO:0000259" key="19">
    <source>
        <dbReference type="Pfam" id="PF00149"/>
    </source>
</evidence>
<dbReference type="OrthoDB" id="45007at2759"/>
<evidence type="ECO:0000256" key="17">
    <source>
        <dbReference type="ARBA" id="ARBA00062282"/>
    </source>
</evidence>